<evidence type="ECO:0000313" key="1">
    <source>
        <dbReference type="EMBL" id="MBX11553.1"/>
    </source>
</evidence>
<protein>
    <submittedName>
        <fullName evidence="1">Carbon catabolite repressor protein 4 homolog 3 isoform X4</fullName>
    </submittedName>
</protein>
<reference evidence="1" key="1">
    <citation type="submission" date="2018-02" db="EMBL/GenBank/DDBJ databases">
        <title>Rhizophora mucronata_Transcriptome.</title>
        <authorList>
            <person name="Meera S.P."/>
            <person name="Sreeshan A."/>
            <person name="Augustine A."/>
        </authorList>
    </citation>
    <scope>NUCLEOTIDE SEQUENCE</scope>
    <source>
        <tissue evidence="1">Leaf</tissue>
    </source>
</reference>
<organism evidence="1">
    <name type="scientific">Rhizophora mucronata</name>
    <name type="common">Asiatic mangrove</name>
    <dbReference type="NCBI Taxonomy" id="61149"/>
    <lineage>
        <taxon>Eukaryota</taxon>
        <taxon>Viridiplantae</taxon>
        <taxon>Streptophyta</taxon>
        <taxon>Embryophyta</taxon>
        <taxon>Tracheophyta</taxon>
        <taxon>Spermatophyta</taxon>
        <taxon>Magnoliopsida</taxon>
        <taxon>eudicotyledons</taxon>
        <taxon>Gunneridae</taxon>
        <taxon>Pentapetalae</taxon>
        <taxon>rosids</taxon>
        <taxon>fabids</taxon>
        <taxon>Malpighiales</taxon>
        <taxon>Rhizophoraceae</taxon>
        <taxon>Rhizophora</taxon>
    </lineage>
</organism>
<dbReference type="EMBL" id="GGEC01031069">
    <property type="protein sequence ID" value="MBX11553.1"/>
    <property type="molecule type" value="Transcribed_RNA"/>
</dbReference>
<sequence>MSISSAQKINIWFRFYHLSPNLLPIFNYTNDCNFLTSNCHTTTFVSFKSQPFVKVLKQKLMKLASKSNNVIIIN</sequence>
<proteinExistence type="predicted"/>
<accession>A0A2P2L0R6</accession>
<dbReference type="AlphaFoldDB" id="A0A2P2L0R6"/>
<name>A0A2P2L0R6_RHIMU</name>